<dbReference type="PANTHER" id="PTHR48080">
    <property type="entry name" value="D-GALACTONATE DEHYDRATASE-RELATED"/>
    <property type="match status" value="1"/>
</dbReference>
<protein>
    <submittedName>
        <fullName evidence="3">D-galactonate dehydratase</fullName>
        <ecNumber evidence="3">4.2.1.6</ecNumber>
    </submittedName>
</protein>
<dbReference type="CDD" id="cd03316">
    <property type="entry name" value="MR_like"/>
    <property type="match status" value="1"/>
</dbReference>
<dbReference type="InterPro" id="IPR029017">
    <property type="entry name" value="Enolase-like_N"/>
</dbReference>
<dbReference type="SFLD" id="SFLDG00179">
    <property type="entry name" value="mandelate_racemase"/>
    <property type="match status" value="1"/>
</dbReference>
<evidence type="ECO:0000256" key="1">
    <source>
        <dbReference type="ARBA" id="ARBA00023239"/>
    </source>
</evidence>
<dbReference type="KEGG" id="strr:EKD16_13950"/>
<feature type="domain" description="Mandelate racemase/muconate lactonizing enzyme C-terminal" evidence="2">
    <location>
        <begin position="164"/>
        <end position="271"/>
    </location>
</feature>
<dbReference type="PANTHER" id="PTHR48080:SF2">
    <property type="entry name" value="D-GALACTONATE DEHYDRATASE"/>
    <property type="match status" value="1"/>
</dbReference>
<dbReference type="SUPFAM" id="SSF51604">
    <property type="entry name" value="Enolase C-terminal domain-like"/>
    <property type="match status" value="1"/>
</dbReference>
<evidence type="ECO:0000313" key="4">
    <source>
        <dbReference type="Proteomes" id="UP000292235"/>
    </source>
</evidence>
<dbReference type="InterPro" id="IPR013342">
    <property type="entry name" value="Mandelate_racemase_C"/>
</dbReference>
<gene>
    <name evidence="3" type="primary">dgoD2</name>
    <name evidence="3" type="ORF">EKD16_13950</name>
</gene>
<dbReference type="InterPro" id="IPR013341">
    <property type="entry name" value="Mandelate_racemase_N_dom"/>
</dbReference>
<dbReference type="GO" id="GO:0008869">
    <property type="term" value="F:galactonate dehydratase activity"/>
    <property type="evidence" value="ECO:0007669"/>
    <property type="project" value="UniProtKB-EC"/>
</dbReference>
<keyword evidence="4" id="KW-1185">Reference proteome</keyword>
<evidence type="ECO:0000259" key="2">
    <source>
        <dbReference type="SMART" id="SM00922"/>
    </source>
</evidence>
<organism evidence="3 4">
    <name type="scientific">Streptomonospora litoralis</name>
    <dbReference type="NCBI Taxonomy" id="2498135"/>
    <lineage>
        <taxon>Bacteria</taxon>
        <taxon>Bacillati</taxon>
        <taxon>Actinomycetota</taxon>
        <taxon>Actinomycetes</taxon>
        <taxon>Streptosporangiales</taxon>
        <taxon>Nocardiopsidaceae</taxon>
        <taxon>Streptomonospora</taxon>
    </lineage>
</organism>
<proteinExistence type="predicted"/>
<dbReference type="OrthoDB" id="9802699at2"/>
<name>A0A4V0ZJT2_9ACTN</name>
<dbReference type="InterPro" id="IPR036849">
    <property type="entry name" value="Enolase-like_C_sf"/>
</dbReference>
<dbReference type="Pfam" id="PF02746">
    <property type="entry name" value="MR_MLE_N"/>
    <property type="match status" value="1"/>
</dbReference>
<accession>A0A4V0ZJT2</accession>
<dbReference type="AlphaFoldDB" id="A0A4V0ZJT2"/>
<dbReference type="Gene3D" id="3.30.390.10">
    <property type="entry name" value="Enolase-like, N-terminal domain"/>
    <property type="match status" value="1"/>
</dbReference>
<dbReference type="SMART" id="SM00922">
    <property type="entry name" value="MR_MLE"/>
    <property type="match status" value="1"/>
</dbReference>
<dbReference type="InterPro" id="IPR034593">
    <property type="entry name" value="DgoD-like"/>
</dbReference>
<dbReference type="Gene3D" id="3.20.20.120">
    <property type="entry name" value="Enolase-like C-terminal domain"/>
    <property type="match status" value="1"/>
</dbReference>
<sequence>MEPPVKIVAVETLRTGIRPNLCFVQLHTDTGAVGLGEAFYGPAAVEGYLHEQAAPELLGQADPAPEPLAHRLRPYTGYQGSGAETRGNGAVDMAAWDLLGQRAGMPLVDLLGGAVHESVPVYNTCAGARYVAASSRQESDNWGMSPEQGAEEPFEDLRAFLHRPGELAAELRAEGIGGMKIWPFDQAAERSGGAWISHDDLARGVGTVESVREAVGFDMEVMVELHGLWYPAAAAEICRALQPLRPAWVEDPVRPDAAESLARLRSETGVRVAAGETCTGRRAFLPLLAAGAVDVVTVDPGWTGGVTEAHKVASLADAHGAAVAPHDCTGPVSLGVATHLVCNAPNGLVQESVRAFLRTWYPLLAEGLPEIAGGRTAPTRAPGHGIRLRPEFLARTDTRSRVTRL</sequence>
<dbReference type="EC" id="4.2.1.6" evidence="3"/>
<dbReference type="SFLD" id="SFLDS00001">
    <property type="entry name" value="Enolase"/>
    <property type="match status" value="1"/>
</dbReference>
<dbReference type="Proteomes" id="UP000292235">
    <property type="component" value="Chromosome"/>
</dbReference>
<keyword evidence="1 3" id="KW-0456">Lyase</keyword>
<evidence type="ECO:0000313" key="3">
    <source>
        <dbReference type="EMBL" id="QBI54572.1"/>
    </source>
</evidence>
<dbReference type="EMBL" id="CP036455">
    <property type="protein sequence ID" value="QBI54572.1"/>
    <property type="molecule type" value="Genomic_DNA"/>
</dbReference>
<dbReference type="Pfam" id="PF13378">
    <property type="entry name" value="MR_MLE_C"/>
    <property type="match status" value="1"/>
</dbReference>
<dbReference type="InterPro" id="IPR029065">
    <property type="entry name" value="Enolase_C-like"/>
</dbReference>
<dbReference type="SUPFAM" id="SSF54826">
    <property type="entry name" value="Enolase N-terminal domain-like"/>
    <property type="match status" value="1"/>
</dbReference>
<reference evidence="3 4" key="1">
    <citation type="submission" date="2019-02" db="EMBL/GenBank/DDBJ databases">
        <authorList>
            <person name="Khodamoradi S."/>
            <person name="Hahnke R.L."/>
            <person name="Kaempfer P."/>
            <person name="Schumann P."/>
            <person name="Rohde M."/>
            <person name="Steinert M."/>
            <person name="Luzhetskyy A."/>
            <person name="Wink J."/>
            <person name="Ruckert C."/>
        </authorList>
    </citation>
    <scope>NUCLEOTIDE SEQUENCE [LARGE SCALE GENOMIC DNA]</scope>
    <source>
        <strain evidence="3 4">M2</strain>
    </source>
</reference>